<proteinExistence type="predicted"/>
<sequence length="39" mass="4831">CGHFLRLSCFFTEHMYAFLVRAKFRKKFYRTEESPLQNK</sequence>
<name>A0A087UWT4_STEMI</name>
<dbReference type="AlphaFoldDB" id="A0A087UWT4"/>
<evidence type="ECO:0000313" key="1">
    <source>
        <dbReference type="EMBL" id="KFM81823.1"/>
    </source>
</evidence>
<protein>
    <submittedName>
        <fullName evidence="1">Uncharacterized protein</fullName>
    </submittedName>
</protein>
<dbReference type="Proteomes" id="UP000054359">
    <property type="component" value="Unassembled WGS sequence"/>
</dbReference>
<accession>A0A087UWT4</accession>
<feature type="non-terminal residue" evidence="1">
    <location>
        <position position="39"/>
    </location>
</feature>
<reference evidence="1 2" key="1">
    <citation type="submission" date="2013-11" db="EMBL/GenBank/DDBJ databases">
        <title>Genome sequencing of Stegodyphus mimosarum.</title>
        <authorList>
            <person name="Bechsgaard J."/>
        </authorList>
    </citation>
    <scope>NUCLEOTIDE SEQUENCE [LARGE SCALE GENOMIC DNA]</scope>
</reference>
<evidence type="ECO:0000313" key="2">
    <source>
        <dbReference type="Proteomes" id="UP000054359"/>
    </source>
</evidence>
<organism evidence="1 2">
    <name type="scientific">Stegodyphus mimosarum</name>
    <name type="common">African social velvet spider</name>
    <dbReference type="NCBI Taxonomy" id="407821"/>
    <lineage>
        <taxon>Eukaryota</taxon>
        <taxon>Metazoa</taxon>
        <taxon>Ecdysozoa</taxon>
        <taxon>Arthropoda</taxon>
        <taxon>Chelicerata</taxon>
        <taxon>Arachnida</taxon>
        <taxon>Araneae</taxon>
        <taxon>Araneomorphae</taxon>
        <taxon>Entelegynae</taxon>
        <taxon>Eresoidea</taxon>
        <taxon>Eresidae</taxon>
        <taxon>Stegodyphus</taxon>
    </lineage>
</organism>
<feature type="non-terminal residue" evidence="1">
    <location>
        <position position="1"/>
    </location>
</feature>
<keyword evidence="2" id="KW-1185">Reference proteome</keyword>
<dbReference type="EMBL" id="KK122049">
    <property type="protein sequence ID" value="KFM81823.1"/>
    <property type="molecule type" value="Genomic_DNA"/>
</dbReference>
<gene>
    <name evidence="1" type="ORF">X975_03813</name>
</gene>